<reference evidence="2 3" key="1">
    <citation type="journal article" date="2021" name="Elife">
        <title>Chloroplast acquisition without the gene transfer in kleptoplastic sea slugs, Plakobranchus ocellatus.</title>
        <authorList>
            <person name="Maeda T."/>
            <person name="Takahashi S."/>
            <person name="Yoshida T."/>
            <person name="Shimamura S."/>
            <person name="Takaki Y."/>
            <person name="Nagai Y."/>
            <person name="Toyoda A."/>
            <person name="Suzuki Y."/>
            <person name="Arimoto A."/>
            <person name="Ishii H."/>
            <person name="Satoh N."/>
            <person name="Nishiyama T."/>
            <person name="Hasebe M."/>
            <person name="Maruyama T."/>
            <person name="Minagawa J."/>
            <person name="Obokata J."/>
            <person name="Shigenobu S."/>
        </authorList>
    </citation>
    <scope>NUCLEOTIDE SEQUENCE [LARGE SCALE GENOMIC DNA]</scope>
</reference>
<gene>
    <name evidence="2" type="ORF">PoB_006476200</name>
</gene>
<feature type="region of interest" description="Disordered" evidence="1">
    <location>
        <begin position="24"/>
        <end position="43"/>
    </location>
</feature>
<sequence length="100" mass="10745">MCMLALRYHSYNILLDQDMTKAAELSSSRSDSERSIGKLSHTHSKASTARSGLVLCTASPLQGDLSFQALWQARAQEAGLEPVTEGSQDGFAIVPSMAQS</sequence>
<proteinExistence type="predicted"/>
<organism evidence="2 3">
    <name type="scientific">Plakobranchus ocellatus</name>
    <dbReference type="NCBI Taxonomy" id="259542"/>
    <lineage>
        <taxon>Eukaryota</taxon>
        <taxon>Metazoa</taxon>
        <taxon>Spiralia</taxon>
        <taxon>Lophotrochozoa</taxon>
        <taxon>Mollusca</taxon>
        <taxon>Gastropoda</taxon>
        <taxon>Heterobranchia</taxon>
        <taxon>Euthyneura</taxon>
        <taxon>Panpulmonata</taxon>
        <taxon>Sacoglossa</taxon>
        <taxon>Placobranchoidea</taxon>
        <taxon>Plakobranchidae</taxon>
        <taxon>Plakobranchus</taxon>
    </lineage>
</organism>
<dbReference type="EMBL" id="BLXT01007309">
    <property type="protein sequence ID" value="GFO38257.1"/>
    <property type="molecule type" value="Genomic_DNA"/>
</dbReference>
<comment type="caution">
    <text evidence="2">The sequence shown here is derived from an EMBL/GenBank/DDBJ whole genome shotgun (WGS) entry which is preliminary data.</text>
</comment>
<dbReference type="AlphaFoldDB" id="A0AAV4D238"/>
<keyword evidence="3" id="KW-1185">Reference proteome</keyword>
<name>A0AAV4D238_9GAST</name>
<evidence type="ECO:0000256" key="1">
    <source>
        <dbReference type="SAM" id="MobiDB-lite"/>
    </source>
</evidence>
<protein>
    <submittedName>
        <fullName evidence="2">Uncharacterized protein</fullName>
    </submittedName>
</protein>
<accession>A0AAV4D238</accession>
<evidence type="ECO:0000313" key="2">
    <source>
        <dbReference type="EMBL" id="GFO38257.1"/>
    </source>
</evidence>
<dbReference type="Proteomes" id="UP000735302">
    <property type="component" value="Unassembled WGS sequence"/>
</dbReference>
<evidence type="ECO:0000313" key="3">
    <source>
        <dbReference type="Proteomes" id="UP000735302"/>
    </source>
</evidence>